<evidence type="ECO:0000259" key="1">
    <source>
        <dbReference type="Pfam" id="PF01370"/>
    </source>
</evidence>
<dbReference type="PANTHER" id="PTHR12126:SF11">
    <property type="entry name" value="NADH DEHYDROGENASE [UBIQUINONE] 1 ALPHA SUBCOMPLEX SUBUNIT 9, MITOCHONDRIAL"/>
    <property type="match status" value="1"/>
</dbReference>
<gene>
    <name evidence="2" type="ORF">CH341_00975</name>
</gene>
<dbReference type="InterPro" id="IPR051207">
    <property type="entry name" value="ComplexI_NDUFA9_subunit"/>
</dbReference>
<organism evidence="2 3">
    <name type="scientific">Rhodoplanes roseus</name>
    <dbReference type="NCBI Taxonomy" id="29409"/>
    <lineage>
        <taxon>Bacteria</taxon>
        <taxon>Pseudomonadati</taxon>
        <taxon>Pseudomonadota</taxon>
        <taxon>Alphaproteobacteria</taxon>
        <taxon>Hyphomicrobiales</taxon>
        <taxon>Nitrobacteraceae</taxon>
        <taxon>Rhodoplanes</taxon>
    </lineage>
</organism>
<dbReference type="OrthoDB" id="5565437at2"/>
<dbReference type="PANTHER" id="PTHR12126">
    <property type="entry name" value="NADH-UBIQUINONE OXIDOREDUCTASE 39 KDA SUBUNIT-RELATED"/>
    <property type="match status" value="1"/>
</dbReference>
<evidence type="ECO:0000313" key="3">
    <source>
        <dbReference type="Proteomes" id="UP000249130"/>
    </source>
</evidence>
<sequence>MGAPVGIVGAASLVAHGLLPRLRADRPVIKVSRRDPPAAGTPVAVPDWISLAPIWGLPDLFPSLEAHGARRIVALSSTSVLTKATAEDAREQAVAARLATGEERLIAWAEQHGIAWTILRPTLIWGYGRDGNVSRIAAMVRRFGVFPVLGEAAGRRQPIHADDVADACVRALAAPAAAGRTYAIAGGEVLAYREMVARVFAALGRKPRIVAVPLPVFRAGVALVRLLPGRADWSVGMAERMTRDLVFDTAAAARDFEFSARGFRPGVEDFRSGVSDRSRTAAP</sequence>
<dbReference type="SUPFAM" id="SSF51735">
    <property type="entry name" value="NAD(P)-binding Rossmann-fold domains"/>
    <property type="match status" value="1"/>
</dbReference>
<dbReference type="Pfam" id="PF01370">
    <property type="entry name" value="Epimerase"/>
    <property type="match status" value="1"/>
</dbReference>
<reference evidence="2 3" key="1">
    <citation type="submission" date="2017-07" db="EMBL/GenBank/DDBJ databases">
        <title>Draft Genome Sequences of Select Purple Nonsulfur Bacteria.</title>
        <authorList>
            <person name="Lasarre B."/>
            <person name="Mckinlay J.B."/>
        </authorList>
    </citation>
    <scope>NUCLEOTIDE SEQUENCE [LARGE SCALE GENOMIC DNA]</scope>
    <source>
        <strain evidence="2 3">DSM 5909</strain>
    </source>
</reference>
<keyword evidence="3" id="KW-1185">Reference proteome</keyword>
<name>A0A327L4U6_9BRAD</name>
<dbReference type="EMBL" id="NPEX01000003">
    <property type="protein sequence ID" value="RAI46060.1"/>
    <property type="molecule type" value="Genomic_DNA"/>
</dbReference>
<protein>
    <recommendedName>
        <fullName evidence="1">NAD-dependent epimerase/dehydratase domain-containing protein</fullName>
    </recommendedName>
</protein>
<dbReference type="GO" id="GO:0044877">
    <property type="term" value="F:protein-containing complex binding"/>
    <property type="evidence" value="ECO:0007669"/>
    <property type="project" value="TreeGrafter"/>
</dbReference>
<proteinExistence type="predicted"/>
<dbReference type="InterPro" id="IPR036291">
    <property type="entry name" value="NAD(P)-bd_dom_sf"/>
</dbReference>
<dbReference type="Gene3D" id="3.40.50.720">
    <property type="entry name" value="NAD(P)-binding Rossmann-like Domain"/>
    <property type="match status" value="1"/>
</dbReference>
<feature type="domain" description="NAD-dependent epimerase/dehydratase" evidence="1">
    <location>
        <begin position="63"/>
        <end position="185"/>
    </location>
</feature>
<evidence type="ECO:0000313" key="2">
    <source>
        <dbReference type="EMBL" id="RAI46060.1"/>
    </source>
</evidence>
<accession>A0A327L4U6</accession>
<dbReference type="InterPro" id="IPR001509">
    <property type="entry name" value="Epimerase_deHydtase"/>
</dbReference>
<dbReference type="Proteomes" id="UP000249130">
    <property type="component" value="Unassembled WGS sequence"/>
</dbReference>
<comment type="caution">
    <text evidence="2">The sequence shown here is derived from an EMBL/GenBank/DDBJ whole genome shotgun (WGS) entry which is preliminary data.</text>
</comment>
<dbReference type="AlphaFoldDB" id="A0A327L4U6"/>